<protein>
    <submittedName>
        <fullName evidence="2">Glycosyltransferase</fullName>
    </submittedName>
</protein>
<dbReference type="InterPro" id="IPR001173">
    <property type="entry name" value="Glyco_trans_2-like"/>
</dbReference>
<proteinExistence type="predicted"/>
<evidence type="ECO:0000313" key="2">
    <source>
        <dbReference type="EMBL" id="MBO8462528.1"/>
    </source>
</evidence>
<organism evidence="2 3">
    <name type="scientific">Candidatus Scybalomonas excrementavium</name>
    <dbReference type="NCBI Taxonomy" id="2840943"/>
    <lineage>
        <taxon>Bacteria</taxon>
        <taxon>Bacillati</taxon>
        <taxon>Bacillota</taxon>
        <taxon>Clostridia</taxon>
        <taxon>Lachnospirales</taxon>
        <taxon>Lachnospiraceae</taxon>
        <taxon>Lachnospiraceae incertae sedis</taxon>
        <taxon>Candidatus Scybalomonas</taxon>
    </lineage>
</organism>
<comment type="caution">
    <text evidence="2">The sequence shown here is derived from an EMBL/GenBank/DDBJ whole genome shotgun (WGS) entry which is preliminary data.</text>
</comment>
<evidence type="ECO:0000259" key="1">
    <source>
        <dbReference type="Pfam" id="PF00535"/>
    </source>
</evidence>
<dbReference type="AlphaFoldDB" id="A0A9D9N709"/>
<dbReference type="PANTHER" id="PTHR43685">
    <property type="entry name" value="GLYCOSYLTRANSFERASE"/>
    <property type="match status" value="1"/>
</dbReference>
<feature type="domain" description="Glycosyltransferase 2-like" evidence="1">
    <location>
        <begin position="12"/>
        <end position="175"/>
    </location>
</feature>
<dbReference type="InterPro" id="IPR050834">
    <property type="entry name" value="Glycosyltransf_2"/>
</dbReference>
<reference evidence="2" key="2">
    <citation type="journal article" date="2021" name="PeerJ">
        <title>Extensive microbial diversity within the chicken gut microbiome revealed by metagenomics and culture.</title>
        <authorList>
            <person name="Gilroy R."/>
            <person name="Ravi A."/>
            <person name="Getino M."/>
            <person name="Pursley I."/>
            <person name="Horton D.L."/>
            <person name="Alikhan N.F."/>
            <person name="Baker D."/>
            <person name="Gharbi K."/>
            <person name="Hall N."/>
            <person name="Watson M."/>
            <person name="Adriaenssens E.M."/>
            <person name="Foster-Nyarko E."/>
            <person name="Jarju S."/>
            <person name="Secka A."/>
            <person name="Antonio M."/>
            <person name="Oren A."/>
            <person name="Chaudhuri R.R."/>
            <person name="La Ragione R."/>
            <person name="Hildebrand F."/>
            <person name="Pallen M.J."/>
        </authorList>
    </citation>
    <scope>NUCLEOTIDE SEQUENCE</scope>
    <source>
        <strain evidence="2">E3-2379</strain>
    </source>
</reference>
<dbReference type="SUPFAM" id="SSF53448">
    <property type="entry name" value="Nucleotide-diphospho-sugar transferases"/>
    <property type="match status" value="1"/>
</dbReference>
<name>A0A9D9N709_9FIRM</name>
<dbReference type="PANTHER" id="PTHR43685:SF13">
    <property type="entry name" value="O ANTIGEN BIOSYNTHESIS RHAMNOSYLTRANSFERASE RFBN"/>
    <property type="match status" value="1"/>
</dbReference>
<dbReference type="Proteomes" id="UP000823618">
    <property type="component" value="Unassembled WGS sequence"/>
</dbReference>
<dbReference type="EMBL" id="JADIML010000033">
    <property type="protein sequence ID" value="MBO8462528.1"/>
    <property type="molecule type" value="Genomic_DNA"/>
</dbReference>
<dbReference type="InterPro" id="IPR029044">
    <property type="entry name" value="Nucleotide-diphossugar_trans"/>
</dbReference>
<evidence type="ECO:0000313" key="3">
    <source>
        <dbReference type="Proteomes" id="UP000823618"/>
    </source>
</evidence>
<gene>
    <name evidence="2" type="ORF">IAC13_01195</name>
</gene>
<dbReference type="Gene3D" id="3.90.550.10">
    <property type="entry name" value="Spore Coat Polysaccharide Biosynthesis Protein SpsA, Chain A"/>
    <property type="match status" value="1"/>
</dbReference>
<reference evidence="2" key="1">
    <citation type="submission" date="2020-10" db="EMBL/GenBank/DDBJ databases">
        <authorList>
            <person name="Gilroy R."/>
        </authorList>
    </citation>
    <scope>NUCLEOTIDE SEQUENCE</scope>
    <source>
        <strain evidence="2">E3-2379</strain>
    </source>
</reference>
<accession>A0A9D9N709</accession>
<dbReference type="Pfam" id="PF00535">
    <property type="entry name" value="Glycos_transf_2"/>
    <property type="match status" value="1"/>
</dbReference>
<dbReference type="GO" id="GO:0044010">
    <property type="term" value="P:single-species biofilm formation"/>
    <property type="evidence" value="ECO:0007669"/>
    <property type="project" value="TreeGrafter"/>
</dbReference>
<dbReference type="CDD" id="cd00761">
    <property type="entry name" value="Glyco_tranf_GTA_type"/>
    <property type="match status" value="1"/>
</dbReference>
<sequence length="315" mass="37357">MKQEEKKQQVDLIIPVYKPTKQFKITLQRIHKQTRKPDRIILMNTEEEFFDPSFIEGMNDVEVYHIKKFEFDHGGTRNQAANLSKADILIFMTQDAIPADEYVIEQLIEPFKDEEVAAVYGRQMADEKKNPIEAYTRTFNYPLQSRKKTKEDLKELGIKTFFCSNVCAAYRRDDYDMAGGFVLNTIFNEDMILASKFIEMGKAVFYNAKAKVWHWHDYSAREQLHRNFDLAVSQRKYGGLFLEVKSESEGIRLVQKTLQYLWKSGRWYLMPKLIWQSGFKFLGYKLGCSYEKLPKWLILKLTMNLEYWKEVKEHK</sequence>